<dbReference type="eggNOG" id="arCOG08355">
    <property type="taxonomic scope" value="Archaea"/>
</dbReference>
<feature type="transmembrane region" description="Helical" evidence="1">
    <location>
        <begin position="217"/>
        <end position="250"/>
    </location>
</feature>
<proteinExistence type="predicted"/>
<reference evidence="2 3" key="1">
    <citation type="journal article" date="2003" name="Mol. Microbiol.">
        <title>An integrated analysis of the genome of the hyperthermophilic archaeon Pyrococcus abyssi.</title>
        <authorList>
            <person name="Cohen G."/>
            <person name="Barbe V."/>
            <person name="Flament D."/>
            <person name="Galperin M."/>
            <person name="Heilig R."/>
            <person name="Ripp R."/>
            <person name="Lecompte O."/>
            <person name="Prieur D."/>
            <person name="Poch O."/>
            <person name="Quellerou J."/>
            <person name="Thierry J.C."/>
            <person name="Van der Oost J."/>
            <person name="Weissenbach J."/>
            <person name="Zivanovic Y."/>
            <person name="Forterre P."/>
        </authorList>
    </citation>
    <scope>NUCLEOTIDE SEQUENCE [LARGE SCALE GENOMIC DNA]</scope>
    <source>
        <strain evidence="3">GE5 / Orsay</strain>
    </source>
</reference>
<feature type="transmembrane region" description="Helical" evidence="1">
    <location>
        <begin position="422"/>
        <end position="442"/>
    </location>
</feature>
<organism evidence="2 3">
    <name type="scientific">Pyrococcus abyssi (strain GE5 / Orsay)</name>
    <dbReference type="NCBI Taxonomy" id="272844"/>
    <lineage>
        <taxon>Archaea</taxon>
        <taxon>Methanobacteriati</taxon>
        <taxon>Methanobacteriota</taxon>
        <taxon>Thermococci</taxon>
        <taxon>Thermococcales</taxon>
        <taxon>Thermococcaceae</taxon>
        <taxon>Pyrococcus</taxon>
    </lineage>
</organism>
<keyword evidence="1" id="KW-0472">Membrane</keyword>
<evidence type="ECO:0000313" key="2">
    <source>
        <dbReference type="EMBL" id="CAD55686.1"/>
    </source>
</evidence>
<keyword evidence="1" id="KW-0812">Transmembrane</keyword>
<gene>
    <name evidence="2" type="ORF">PAB1408</name>
</gene>
<dbReference type="Proteomes" id="UP000000810">
    <property type="component" value="Chromosome"/>
</dbReference>
<keyword evidence="1" id="KW-1133">Transmembrane helix</keyword>
<feature type="transmembrane region" description="Helical" evidence="1">
    <location>
        <begin position="138"/>
        <end position="157"/>
    </location>
</feature>
<keyword evidence="3" id="KW-1185">Reference proteome</keyword>
<feature type="transmembrane region" description="Helical" evidence="1">
    <location>
        <begin position="349"/>
        <end position="370"/>
    </location>
</feature>
<feature type="transmembrane region" description="Helical" evidence="1">
    <location>
        <begin position="70"/>
        <end position="87"/>
    </location>
</feature>
<dbReference type="STRING" id="272844.PAB1408"/>
<feature type="transmembrane region" description="Helical" evidence="1">
    <location>
        <begin position="309"/>
        <end position="329"/>
    </location>
</feature>
<evidence type="ECO:0000313" key="3">
    <source>
        <dbReference type="Proteomes" id="UP000000810"/>
    </source>
</evidence>
<feature type="transmembrane region" description="Helical" evidence="1">
    <location>
        <begin position="262"/>
        <end position="280"/>
    </location>
</feature>
<evidence type="ECO:0000256" key="1">
    <source>
        <dbReference type="SAM" id="Phobius"/>
    </source>
</evidence>
<feature type="transmembrane region" description="Helical" evidence="1">
    <location>
        <begin position="44"/>
        <end position="63"/>
    </location>
</feature>
<protein>
    <submittedName>
        <fullName evidence="2">Uncharacterized protein</fullName>
    </submittedName>
</protein>
<dbReference type="PATRIC" id="fig|272844.11.peg.1553"/>
<feature type="transmembrane region" description="Helical" evidence="1">
    <location>
        <begin position="495"/>
        <end position="514"/>
    </location>
</feature>
<dbReference type="AlphaFoldDB" id="Q8J2W5"/>
<dbReference type="KEGG" id="pab:PAB1408"/>
<dbReference type="HOGENOM" id="CLU_353258_0_0_2"/>
<feature type="transmembrane region" description="Helical" evidence="1">
    <location>
        <begin position="390"/>
        <end position="410"/>
    </location>
</feature>
<sequence length="795" mass="92186">MPRLSMSLVRWRYVWLLFPTWVENTFYEHSSTSPRREDRLNEVSIVYLLFDLSIVIAVVWLKLNHRLKLILLMFFALVVDAYIRFSFGRYFTAFDESYYLYLSSNRYFYLGWPFSGFVLPYLLGRISSFFSIPPFQTVLLVSVVLFILYVPAVFWFYKKLGLSTDLALLSVLVLFLSSYYIWAGIEVRPQQVGVLIGILLMAYYLGSLDEFTPRRAAVLLILFIALAFSHILSFFLFSTVLVSYTIWTFLSKRIPEGTGKRYYLVVSFSIFASLLLILWFPPYKRMVEAMVWIIENNKFFSTFAIITKHFRVVVIVIYFLLVVFLWLLISKLVRWHDRITTIWHLVETLVDRFFIPLFALIVIAWGGALYLQFTLNAQAYSAVYRDSPVIFFFFQLGNVFFGILFMYSLLRRIKCRKFSTPDVMAVLWMILGGVLLIFSLMMRISSIQGWRFNNWMIRALQYFPMFGAPLVADALVEDLNALYTKVRQRTRKWQAVSLVLLLVVLIFVSTLNVARPPEFYAYDAIITDEFLDVADHYLESGGLLALRNYSDLRGFVATNFFRAYSKGARFVEWRTSYRYLIFSSDNFRIYTSGYLSATFSYIRNYTSFILKTSGDSSVDQRAELEYSLELLGSIYSVSLANNLECNDILDSRVPVILVGAFSNECTKYLMELGSLPVIIDSASVFTPVQTYTSPHASKKWWDVNRGYFAIQIIQTPEGSPVLVIEGTGVDSTVAGLWYFVNNIYPNLDTVEYETISYIVGEWIERDDNVWPNLKFDASDKNGFSEGDEIRILEVG</sequence>
<feature type="transmembrane region" description="Helical" evidence="1">
    <location>
        <begin position="189"/>
        <end position="205"/>
    </location>
</feature>
<feature type="transmembrane region" description="Helical" evidence="1">
    <location>
        <begin position="107"/>
        <end position="126"/>
    </location>
</feature>
<dbReference type="EMBL" id="AJ248287">
    <property type="protein sequence ID" value="CAD55686.1"/>
    <property type="molecule type" value="Genomic_DNA"/>
</dbReference>
<name>Q8J2W5_PYRAB</name>
<feature type="transmembrane region" description="Helical" evidence="1">
    <location>
        <begin position="163"/>
        <end position="182"/>
    </location>
</feature>
<accession>Q8J2W5</accession>